<feature type="region of interest" description="Disordered" evidence="1">
    <location>
        <begin position="37"/>
        <end position="56"/>
    </location>
</feature>
<comment type="caution">
    <text evidence="3">The sequence shown here is derived from an EMBL/GenBank/DDBJ whole genome shotgun (WGS) entry which is preliminary data.</text>
</comment>
<keyword evidence="2" id="KW-0472">Membrane</keyword>
<organism evidence="3 4">
    <name type="scientific">Guptibacillus hwajinpoensis</name>
    <dbReference type="NCBI Taxonomy" id="208199"/>
    <lineage>
        <taxon>Bacteria</taxon>
        <taxon>Bacillati</taxon>
        <taxon>Bacillota</taxon>
        <taxon>Bacilli</taxon>
        <taxon>Bacillales</taxon>
        <taxon>Guptibacillaceae</taxon>
        <taxon>Guptibacillus</taxon>
    </lineage>
</organism>
<feature type="transmembrane region" description="Helical" evidence="2">
    <location>
        <begin position="6"/>
        <end position="26"/>
    </location>
</feature>
<evidence type="ECO:0000313" key="4">
    <source>
        <dbReference type="Proteomes" id="UP000447833"/>
    </source>
</evidence>
<dbReference type="RefSeq" id="WP_160920311.1">
    <property type="nucleotide sequence ID" value="NZ_WMEY01000005.1"/>
</dbReference>
<gene>
    <name evidence="3" type="ORF">GLW07_16260</name>
</gene>
<proteinExistence type="predicted"/>
<dbReference type="Proteomes" id="UP000447833">
    <property type="component" value="Unassembled WGS sequence"/>
</dbReference>
<evidence type="ECO:0000313" key="3">
    <source>
        <dbReference type="EMBL" id="MYL64914.1"/>
    </source>
</evidence>
<keyword evidence="2" id="KW-1133">Transmembrane helix</keyword>
<evidence type="ECO:0000256" key="1">
    <source>
        <dbReference type="SAM" id="MobiDB-lite"/>
    </source>
</evidence>
<dbReference type="EMBL" id="WMEY01000005">
    <property type="protein sequence ID" value="MYL64914.1"/>
    <property type="molecule type" value="Genomic_DNA"/>
</dbReference>
<evidence type="ECO:0000256" key="2">
    <source>
        <dbReference type="SAM" id="Phobius"/>
    </source>
</evidence>
<keyword evidence="2" id="KW-0812">Transmembrane</keyword>
<accession>A0A845F2F8</accession>
<name>A0A845F2F8_9BACL</name>
<sequence>MTLIGWVFWGTIATFLVVGFLFQKVFGTKAPNRMNHEQVEEEVKSHTSQYVHNDLN</sequence>
<protein>
    <submittedName>
        <fullName evidence="3">Uncharacterized protein</fullName>
    </submittedName>
</protein>
<feature type="compositionally biased region" description="Polar residues" evidence="1">
    <location>
        <begin position="46"/>
        <end position="56"/>
    </location>
</feature>
<reference evidence="3 4" key="1">
    <citation type="submission" date="2019-11" db="EMBL/GenBank/DDBJ databases">
        <title>Genome sequences of 17 halophilic strains isolated from different environments.</title>
        <authorList>
            <person name="Furrow R.E."/>
        </authorList>
    </citation>
    <scope>NUCLEOTIDE SEQUENCE [LARGE SCALE GENOMIC DNA]</scope>
    <source>
        <strain evidence="3 4">22506_14_FS</strain>
    </source>
</reference>
<dbReference type="AlphaFoldDB" id="A0A845F2F8"/>